<dbReference type="SUPFAM" id="SSF57889">
    <property type="entry name" value="Cysteine-rich domain"/>
    <property type="match status" value="1"/>
</dbReference>
<proteinExistence type="predicted"/>
<keyword evidence="5 6" id="KW-0175">Coiled coil</keyword>
<evidence type="ECO:0000313" key="12">
    <source>
        <dbReference type="Ensembl" id="ENSSAUP00010053370.1"/>
    </source>
</evidence>
<dbReference type="PROSITE" id="PS51741">
    <property type="entry name" value="F_BAR"/>
    <property type="match status" value="1"/>
</dbReference>
<dbReference type="GO" id="GO:0005096">
    <property type="term" value="F:GTPase activator activity"/>
    <property type="evidence" value="ECO:0007669"/>
    <property type="project" value="UniProtKB-KW"/>
</dbReference>
<dbReference type="GO" id="GO:0051056">
    <property type="term" value="P:regulation of small GTPase mediated signal transduction"/>
    <property type="evidence" value="ECO:0007669"/>
    <property type="project" value="UniProtKB-ARBA"/>
</dbReference>
<feature type="coiled-coil region" evidence="7">
    <location>
        <begin position="116"/>
        <end position="180"/>
    </location>
</feature>
<evidence type="ECO:0000259" key="9">
    <source>
        <dbReference type="PROSITE" id="PS50081"/>
    </source>
</evidence>
<dbReference type="Ensembl" id="ENSSAUT00010056090.1">
    <property type="protein sequence ID" value="ENSSAUP00010053370.1"/>
    <property type="gene ID" value="ENSSAUG00010022080.1"/>
</dbReference>
<evidence type="ECO:0000256" key="7">
    <source>
        <dbReference type="SAM" id="Coils"/>
    </source>
</evidence>
<dbReference type="InterPro" id="IPR054713">
    <property type="entry name" value="GMIP/FCHO2-like_FCH"/>
</dbReference>
<dbReference type="PROSITE" id="PS50081">
    <property type="entry name" value="ZF_DAG_PE_2"/>
    <property type="match status" value="1"/>
</dbReference>
<evidence type="ECO:0000259" key="10">
    <source>
        <dbReference type="PROSITE" id="PS50238"/>
    </source>
</evidence>
<accession>A0A671XQQ2</accession>
<name>A0A671XQQ2_SPAAU</name>
<dbReference type="InterPro" id="IPR031160">
    <property type="entry name" value="F_BAR_dom"/>
</dbReference>
<feature type="domain" description="Rho-GAP" evidence="10">
    <location>
        <begin position="392"/>
        <end position="594"/>
    </location>
</feature>
<evidence type="ECO:0000259" key="11">
    <source>
        <dbReference type="PROSITE" id="PS51741"/>
    </source>
</evidence>
<dbReference type="InterPro" id="IPR027267">
    <property type="entry name" value="AH/BAR_dom_sf"/>
</dbReference>
<dbReference type="PROSITE" id="PS00479">
    <property type="entry name" value="ZF_DAG_PE_1"/>
    <property type="match status" value="1"/>
</dbReference>
<keyword evidence="3" id="KW-0863">Zinc-finger</keyword>
<evidence type="ECO:0000313" key="13">
    <source>
        <dbReference type="Proteomes" id="UP000472265"/>
    </source>
</evidence>
<sequence length="677" mass="76979">VSRSRLDKCFFEAGGSQDADLALCRCEDGVETALQYAKMWCRYAKDLLAWMEKRIGLEQEFAKNVMKTAEGAKANVAQQVQLCLLAMAAKKNEIDKWRREFKEQWAREQKRMNDSVASLKKARHQYYQRCDELEKAKAISAKAVDDATGMKTLDKRRKSKDEAKSKMTDAELQYKQCVNDAKIQQDDLVRVKERIISHIRKLICQGDTVLKEATVNMFYYQRQQTEPVPLGYHNLEVTCRSLEPGEPYLLYILSKRRPEQPIQVFSFQEYVPQGKGYGELNGVSMSGKKLKEDISLSSLPNPTWELNCMAPSSPSPAEFIDSQPVKVRTLSRAALTHRLKKTKSKMIKCRQCDNYIVVSGVECEECGLALHRKCMEVCQLECEHRKGTVFGVDLSLLLRDRPEQVPFVVLHCTSEIETRALTVQGVYRVSGSKPRIQKICQAFEVQKEQVDLSDLSPHDITSILKHFFKELPEPLLTFDLYNSFIGVGKSIQHLSERELTPDTNEIMDIIDSLQKLLQKLPLYCYSTLQHLISHLQKVSENEENKMSPSNLGIVFGPTLLRPLVSTDMPMIALLETSYQAVLVEFLITHHDKIFGVQQRSSTPPPPVPTAPLPDTPPRASCALDGEVYAGSEHETSSREIEQSRESQARVIYLTSRHPMRQWTSSALKPMREQVGGL</sequence>
<dbReference type="InterPro" id="IPR000198">
    <property type="entry name" value="RhoGAP_dom"/>
</dbReference>
<dbReference type="InterPro" id="IPR008936">
    <property type="entry name" value="Rho_GTPase_activation_prot"/>
</dbReference>
<evidence type="ECO:0000256" key="4">
    <source>
        <dbReference type="ARBA" id="ARBA00022833"/>
    </source>
</evidence>
<keyword evidence="2" id="KW-0479">Metal-binding</keyword>
<dbReference type="InterPro" id="IPR002219">
    <property type="entry name" value="PKC_DAG/PE"/>
</dbReference>
<keyword evidence="13" id="KW-1185">Reference proteome</keyword>
<dbReference type="SUPFAM" id="SSF48350">
    <property type="entry name" value="GTPase activation domain, GAP"/>
    <property type="match status" value="1"/>
</dbReference>
<dbReference type="GeneTree" id="ENSGT00950000183110"/>
<dbReference type="CDD" id="cd20816">
    <property type="entry name" value="C1_GMIP-like"/>
    <property type="match status" value="1"/>
</dbReference>
<dbReference type="InterPro" id="IPR046349">
    <property type="entry name" value="C1-like_sf"/>
</dbReference>
<feature type="compositionally biased region" description="Pro residues" evidence="8">
    <location>
        <begin position="602"/>
        <end position="616"/>
    </location>
</feature>
<dbReference type="PROSITE" id="PS50238">
    <property type="entry name" value="RHOGAP"/>
    <property type="match status" value="1"/>
</dbReference>
<keyword evidence="1" id="KW-0343">GTPase activation</keyword>
<organism evidence="12 13">
    <name type="scientific">Sparus aurata</name>
    <name type="common">Gilthead sea bream</name>
    <dbReference type="NCBI Taxonomy" id="8175"/>
    <lineage>
        <taxon>Eukaryota</taxon>
        <taxon>Metazoa</taxon>
        <taxon>Chordata</taxon>
        <taxon>Craniata</taxon>
        <taxon>Vertebrata</taxon>
        <taxon>Euteleostomi</taxon>
        <taxon>Actinopterygii</taxon>
        <taxon>Neopterygii</taxon>
        <taxon>Teleostei</taxon>
        <taxon>Neoteleostei</taxon>
        <taxon>Acanthomorphata</taxon>
        <taxon>Eupercaria</taxon>
        <taxon>Spariformes</taxon>
        <taxon>Sparidae</taxon>
        <taxon>Sparus</taxon>
    </lineage>
</organism>
<dbReference type="GO" id="GO:0007165">
    <property type="term" value="P:signal transduction"/>
    <property type="evidence" value="ECO:0007669"/>
    <property type="project" value="InterPro"/>
</dbReference>
<evidence type="ECO:0000256" key="6">
    <source>
        <dbReference type="PROSITE-ProRule" id="PRU01077"/>
    </source>
</evidence>
<protein>
    <submittedName>
        <fullName evidence="12">GEM interacting protein</fullName>
    </submittedName>
</protein>
<dbReference type="GO" id="GO:0008270">
    <property type="term" value="F:zinc ion binding"/>
    <property type="evidence" value="ECO:0007669"/>
    <property type="project" value="UniProtKB-KW"/>
</dbReference>
<dbReference type="PANTHER" id="PTHR15228:SF16">
    <property type="entry name" value="GEM-INTERACTING PROTEIN"/>
    <property type="match status" value="1"/>
</dbReference>
<dbReference type="PANTHER" id="PTHR15228">
    <property type="entry name" value="SPERMATHECAL PHYSIOLOGY VARIANT"/>
    <property type="match status" value="1"/>
</dbReference>
<dbReference type="Gene3D" id="1.10.555.10">
    <property type="entry name" value="Rho GTPase activation protein"/>
    <property type="match status" value="1"/>
</dbReference>
<evidence type="ECO:0000256" key="5">
    <source>
        <dbReference type="ARBA" id="ARBA00023054"/>
    </source>
</evidence>
<dbReference type="SUPFAM" id="SSF103657">
    <property type="entry name" value="BAR/IMD domain-like"/>
    <property type="match status" value="1"/>
</dbReference>
<feature type="domain" description="F-BAR" evidence="11">
    <location>
        <begin position="91"/>
        <end position="247"/>
    </location>
</feature>
<dbReference type="SMART" id="SM00324">
    <property type="entry name" value="RhoGAP"/>
    <property type="match status" value="1"/>
</dbReference>
<dbReference type="InterPro" id="IPR051025">
    <property type="entry name" value="RhoGAP"/>
</dbReference>
<reference evidence="12" key="3">
    <citation type="submission" date="2025-09" db="UniProtKB">
        <authorList>
            <consortium name="Ensembl"/>
        </authorList>
    </citation>
    <scope>IDENTIFICATION</scope>
</reference>
<keyword evidence="4" id="KW-0862">Zinc</keyword>
<reference evidence="12" key="1">
    <citation type="submission" date="2021-04" db="EMBL/GenBank/DDBJ databases">
        <authorList>
            <consortium name="Wellcome Sanger Institute Data Sharing"/>
        </authorList>
    </citation>
    <scope>NUCLEOTIDE SEQUENCE [LARGE SCALE GENOMIC DNA]</scope>
</reference>
<feature type="domain" description="Phorbol-ester/DAG-type" evidence="9">
    <location>
        <begin position="336"/>
        <end position="382"/>
    </location>
</feature>
<dbReference type="GO" id="GO:0005886">
    <property type="term" value="C:plasma membrane"/>
    <property type="evidence" value="ECO:0007669"/>
    <property type="project" value="TreeGrafter"/>
</dbReference>
<dbReference type="Gene3D" id="1.20.1270.60">
    <property type="entry name" value="Arfaptin homology (AH) domain/BAR domain"/>
    <property type="match status" value="1"/>
</dbReference>
<reference evidence="12" key="2">
    <citation type="submission" date="2025-08" db="UniProtKB">
        <authorList>
            <consortium name="Ensembl"/>
        </authorList>
    </citation>
    <scope>IDENTIFICATION</scope>
</reference>
<dbReference type="Proteomes" id="UP000472265">
    <property type="component" value="Chromosome 23"/>
</dbReference>
<evidence type="ECO:0000256" key="2">
    <source>
        <dbReference type="ARBA" id="ARBA00022723"/>
    </source>
</evidence>
<feature type="region of interest" description="Disordered" evidence="8">
    <location>
        <begin position="596"/>
        <end position="619"/>
    </location>
</feature>
<evidence type="ECO:0000256" key="1">
    <source>
        <dbReference type="ARBA" id="ARBA00022468"/>
    </source>
</evidence>
<dbReference type="Pfam" id="PF00620">
    <property type="entry name" value="RhoGAP"/>
    <property type="match status" value="1"/>
</dbReference>
<evidence type="ECO:0000256" key="3">
    <source>
        <dbReference type="ARBA" id="ARBA00022771"/>
    </source>
</evidence>
<evidence type="ECO:0000256" key="8">
    <source>
        <dbReference type="SAM" id="MobiDB-lite"/>
    </source>
</evidence>
<dbReference type="Gene3D" id="3.30.60.20">
    <property type="match status" value="1"/>
</dbReference>
<dbReference type="Pfam" id="PF22699">
    <property type="entry name" value="GMIP-like_FCH"/>
    <property type="match status" value="1"/>
</dbReference>
<dbReference type="AlphaFoldDB" id="A0A671XQQ2"/>